<dbReference type="PROSITE" id="PS51790">
    <property type="entry name" value="MSRB"/>
    <property type="match status" value="1"/>
</dbReference>
<sequence length="97" mass="10672">HHETGVYRCAGCGAPLFSSKDKYDSGSGWPSFDRPTNDAKVEEKKDTRLGMTRTEVLCENCGGHLGHKFDDGPKTTQCRYCINSGALKFDSQPPDTD</sequence>
<feature type="non-terminal residue" evidence="6">
    <location>
        <position position="1"/>
    </location>
</feature>
<dbReference type="Gene3D" id="2.170.150.20">
    <property type="entry name" value="Peptide methionine sulfoxide reductase"/>
    <property type="match status" value="1"/>
</dbReference>
<comment type="caution">
    <text evidence="6">The sequence shown here is derived from an EMBL/GenBank/DDBJ whole genome shotgun (WGS) entry which is preliminary data.</text>
</comment>
<dbReference type="InterPro" id="IPR002579">
    <property type="entry name" value="Met_Sox_Rdtase_MsrB_dom"/>
</dbReference>
<accession>X0YKP3</accession>
<dbReference type="PANTHER" id="PTHR10173">
    <property type="entry name" value="METHIONINE SULFOXIDE REDUCTASE"/>
    <property type="match status" value="1"/>
</dbReference>
<evidence type="ECO:0000256" key="4">
    <source>
        <dbReference type="SAM" id="MobiDB-lite"/>
    </source>
</evidence>
<feature type="domain" description="MsrB" evidence="5">
    <location>
        <begin position="1"/>
        <end position="92"/>
    </location>
</feature>
<dbReference type="GO" id="GO:0006979">
    <property type="term" value="P:response to oxidative stress"/>
    <property type="evidence" value="ECO:0007669"/>
    <property type="project" value="InterPro"/>
</dbReference>
<gene>
    <name evidence="6" type="ORF">S01H1_83731</name>
</gene>
<evidence type="ECO:0000256" key="3">
    <source>
        <dbReference type="ARBA" id="ARBA00048488"/>
    </source>
</evidence>
<dbReference type="InterPro" id="IPR028427">
    <property type="entry name" value="Met_Sox_Rdtase_MsrB"/>
</dbReference>
<evidence type="ECO:0000256" key="1">
    <source>
        <dbReference type="ARBA" id="ARBA00012499"/>
    </source>
</evidence>
<organism evidence="6">
    <name type="scientific">marine sediment metagenome</name>
    <dbReference type="NCBI Taxonomy" id="412755"/>
    <lineage>
        <taxon>unclassified sequences</taxon>
        <taxon>metagenomes</taxon>
        <taxon>ecological metagenomes</taxon>
    </lineage>
</organism>
<evidence type="ECO:0000259" key="5">
    <source>
        <dbReference type="PROSITE" id="PS51790"/>
    </source>
</evidence>
<dbReference type="Pfam" id="PF01641">
    <property type="entry name" value="SelR"/>
    <property type="match status" value="1"/>
</dbReference>
<comment type="catalytic activity">
    <reaction evidence="3">
        <text>L-methionyl-[protein] + [thioredoxin]-disulfide + H2O = L-methionyl-(R)-S-oxide-[protein] + [thioredoxin]-dithiol</text>
        <dbReference type="Rhea" id="RHEA:24164"/>
        <dbReference type="Rhea" id="RHEA-COMP:10698"/>
        <dbReference type="Rhea" id="RHEA-COMP:10700"/>
        <dbReference type="Rhea" id="RHEA-COMP:12313"/>
        <dbReference type="Rhea" id="RHEA-COMP:12314"/>
        <dbReference type="ChEBI" id="CHEBI:15377"/>
        <dbReference type="ChEBI" id="CHEBI:16044"/>
        <dbReference type="ChEBI" id="CHEBI:29950"/>
        <dbReference type="ChEBI" id="CHEBI:45764"/>
        <dbReference type="ChEBI" id="CHEBI:50058"/>
        <dbReference type="EC" id="1.8.4.12"/>
    </reaction>
</comment>
<dbReference type="AlphaFoldDB" id="X0YKP3"/>
<feature type="region of interest" description="Disordered" evidence="4">
    <location>
        <begin position="21"/>
        <end position="41"/>
    </location>
</feature>
<dbReference type="NCBIfam" id="TIGR00357">
    <property type="entry name" value="peptide-methionine (R)-S-oxide reductase MsrB"/>
    <property type="match status" value="1"/>
</dbReference>
<dbReference type="SUPFAM" id="SSF51316">
    <property type="entry name" value="Mss4-like"/>
    <property type="match status" value="1"/>
</dbReference>
<proteinExistence type="predicted"/>
<dbReference type="GO" id="GO:0030091">
    <property type="term" value="P:protein repair"/>
    <property type="evidence" value="ECO:0007669"/>
    <property type="project" value="InterPro"/>
</dbReference>
<evidence type="ECO:0000313" key="6">
    <source>
        <dbReference type="EMBL" id="GAG47592.1"/>
    </source>
</evidence>
<keyword evidence="2" id="KW-0560">Oxidoreductase</keyword>
<protein>
    <recommendedName>
        <fullName evidence="1">peptide-methionine (R)-S-oxide reductase</fullName>
        <ecNumber evidence="1">1.8.4.12</ecNumber>
    </recommendedName>
</protein>
<dbReference type="InterPro" id="IPR011057">
    <property type="entry name" value="Mss4-like_sf"/>
</dbReference>
<dbReference type="GO" id="GO:0033743">
    <property type="term" value="F:peptide-methionine (R)-S-oxide reductase activity"/>
    <property type="evidence" value="ECO:0007669"/>
    <property type="project" value="UniProtKB-EC"/>
</dbReference>
<dbReference type="GO" id="GO:0005737">
    <property type="term" value="C:cytoplasm"/>
    <property type="evidence" value="ECO:0007669"/>
    <property type="project" value="TreeGrafter"/>
</dbReference>
<dbReference type="EMBL" id="BARS01056986">
    <property type="protein sequence ID" value="GAG47592.1"/>
    <property type="molecule type" value="Genomic_DNA"/>
</dbReference>
<name>X0YKP3_9ZZZZ</name>
<dbReference type="PANTHER" id="PTHR10173:SF52">
    <property type="entry name" value="METHIONINE-R-SULFOXIDE REDUCTASE B1"/>
    <property type="match status" value="1"/>
</dbReference>
<dbReference type="EC" id="1.8.4.12" evidence="1"/>
<reference evidence="6" key="1">
    <citation type="journal article" date="2014" name="Front. Microbiol.">
        <title>High frequency of phylogenetically diverse reductive dehalogenase-homologous genes in deep subseafloor sedimentary metagenomes.</title>
        <authorList>
            <person name="Kawai M."/>
            <person name="Futagami T."/>
            <person name="Toyoda A."/>
            <person name="Takaki Y."/>
            <person name="Nishi S."/>
            <person name="Hori S."/>
            <person name="Arai W."/>
            <person name="Tsubouchi T."/>
            <person name="Morono Y."/>
            <person name="Uchiyama I."/>
            <person name="Ito T."/>
            <person name="Fujiyama A."/>
            <person name="Inagaki F."/>
            <person name="Takami H."/>
        </authorList>
    </citation>
    <scope>NUCLEOTIDE SEQUENCE</scope>
    <source>
        <strain evidence="6">Expedition CK06-06</strain>
    </source>
</reference>
<evidence type="ECO:0000256" key="2">
    <source>
        <dbReference type="ARBA" id="ARBA00023002"/>
    </source>
</evidence>